<keyword evidence="10" id="KW-0378">Hydrolase</keyword>
<name>A0A4R1KCS0_9BACT</name>
<feature type="signal peptide" evidence="6">
    <location>
        <begin position="1"/>
        <end position="19"/>
    </location>
</feature>
<comment type="subcellular location">
    <subcellularLocation>
        <location evidence="1">Membrane</location>
        <topology evidence="1">Multi-pass membrane protein</topology>
    </subcellularLocation>
</comment>
<comment type="caution">
    <text evidence="10">The sequence shown here is derived from an EMBL/GenBank/DDBJ whole genome shotgun (WGS) entry which is preliminary data.</text>
</comment>
<evidence type="ECO:0000259" key="8">
    <source>
        <dbReference type="Pfam" id="PF24961"/>
    </source>
</evidence>
<dbReference type="GO" id="GO:0016020">
    <property type="term" value="C:membrane"/>
    <property type="evidence" value="ECO:0007669"/>
    <property type="project" value="UniProtKB-SubCell"/>
</dbReference>
<dbReference type="SUPFAM" id="SSF52096">
    <property type="entry name" value="ClpP/crotonase"/>
    <property type="match status" value="1"/>
</dbReference>
<dbReference type="Gene3D" id="3.90.226.10">
    <property type="entry name" value="2-enoyl-CoA Hydratase, Chain A, domain 1"/>
    <property type="match status" value="1"/>
</dbReference>
<dbReference type="EMBL" id="SMGG01000003">
    <property type="protein sequence ID" value="TCK62294.1"/>
    <property type="molecule type" value="Genomic_DNA"/>
</dbReference>
<dbReference type="SUPFAM" id="SSF141322">
    <property type="entry name" value="NfeD domain-like"/>
    <property type="match status" value="1"/>
</dbReference>
<feature type="transmembrane region" description="Helical" evidence="5">
    <location>
        <begin position="316"/>
        <end position="339"/>
    </location>
</feature>
<feature type="transmembrane region" description="Helical" evidence="5">
    <location>
        <begin position="270"/>
        <end position="288"/>
    </location>
</feature>
<feature type="domain" description="NfeD1b N-terminal" evidence="9">
    <location>
        <begin position="23"/>
        <end position="181"/>
    </location>
</feature>
<proteinExistence type="predicted"/>
<dbReference type="InterPro" id="IPR056738">
    <property type="entry name" value="NfeD1b_N"/>
</dbReference>
<organism evidence="10 11">
    <name type="scientific">Seleniivibrio woodruffii</name>
    <dbReference type="NCBI Taxonomy" id="1078050"/>
    <lineage>
        <taxon>Bacteria</taxon>
        <taxon>Pseudomonadati</taxon>
        <taxon>Deferribacterota</taxon>
        <taxon>Deferribacteres</taxon>
        <taxon>Deferribacterales</taxon>
        <taxon>Geovibrionaceae</taxon>
        <taxon>Seleniivibrio</taxon>
    </lineage>
</organism>
<keyword evidence="11" id="KW-1185">Reference proteome</keyword>
<keyword evidence="10" id="KW-0645">Protease</keyword>
<keyword evidence="4 5" id="KW-0472">Membrane</keyword>
<dbReference type="Pfam" id="PF25145">
    <property type="entry name" value="NfeD1b_N"/>
    <property type="match status" value="1"/>
</dbReference>
<keyword evidence="3 5" id="KW-1133">Transmembrane helix</keyword>
<evidence type="ECO:0000259" key="9">
    <source>
        <dbReference type="Pfam" id="PF25145"/>
    </source>
</evidence>
<dbReference type="Proteomes" id="UP000294614">
    <property type="component" value="Unassembled WGS sequence"/>
</dbReference>
<keyword evidence="6" id="KW-0732">Signal</keyword>
<dbReference type="GO" id="GO:0008233">
    <property type="term" value="F:peptidase activity"/>
    <property type="evidence" value="ECO:0007669"/>
    <property type="project" value="UniProtKB-KW"/>
</dbReference>
<keyword evidence="2 5" id="KW-0812">Transmembrane</keyword>
<feature type="transmembrane region" description="Helical" evidence="5">
    <location>
        <begin position="215"/>
        <end position="237"/>
    </location>
</feature>
<accession>A0A4R1KCS0</accession>
<evidence type="ECO:0000256" key="2">
    <source>
        <dbReference type="ARBA" id="ARBA00022692"/>
    </source>
</evidence>
<dbReference type="RefSeq" id="WP_132872252.1">
    <property type="nucleotide sequence ID" value="NZ_SMGG01000003.1"/>
</dbReference>
<dbReference type="CDD" id="cd07020">
    <property type="entry name" value="Clp_protease_NfeD_1"/>
    <property type="match status" value="1"/>
</dbReference>
<evidence type="ECO:0000256" key="6">
    <source>
        <dbReference type="SAM" id="SignalP"/>
    </source>
</evidence>
<protein>
    <submittedName>
        <fullName evidence="10">Membrane-bound serine protease (ClpP class)</fullName>
    </submittedName>
</protein>
<dbReference type="PANTHER" id="PTHR33507">
    <property type="entry name" value="INNER MEMBRANE PROTEIN YBBJ"/>
    <property type="match status" value="1"/>
</dbReference>
<dbReference type="GO" id="GO:0006508">
    <property type="term" value="P:proteolysis"/>
    <property type="evidence" value="ECO:0007669"/>
    <property type="project" value="UniProtKB-KW"/>
</dbReference>
<dbReference type="OrthoDB" id="9806253at2"/>
<dbReference type="InterPro" id="IPR056739">
    <property type="entry name" value="NfeD_membrane"/>
</dbReference>
<evidence type="ECO:0000256" key="5">
    <source>
        <dbReference type="SAM" id="Phobius"/>
    </source>
</evidence>
<feature type="domain" description="NfeD integral membrane" evidence="8">
    <location>
        <begin position="222"/>
        <end position="338"/>
    </location>
</feature>
<evidence type="ECO:0000256" key="3">
    <source>
        <dbReference type="ARBA" id="ARBA00022989"/>
    </source>
</evidence>
<dbReference type="InterPro" id="IPR012340">
    <property type="entry name" value="NA-bd_OB-fold"/>
</dbReference>
<feature type="transmembrane region" description="Helical" evidence="5">
    <location>
        <begin position="244"/>
        <end position="264"/>
    </location>
</feature>
<feature type="transmembrane region" description="Helical" evidence="5">
    <location>
        <begin position="293"/>
        <end position="310"/>
    </location>
</feature>
<evidence type="ECO:0000313" key="10">
    <source>
        <dbReference type="EMBL" id="TCK62294.1"/>
    </source>
</evidence>
<dbReference type="InterPro" id="IPR029045">
    <property type="entry name" value="ClpP/crotonase-like_dom_sf"/>
</dbReference>
<evidence type="ECO:0000313" key="11">
    <source>
        <dbReference type="Proteomes" id="UP000294614"/>
    </source>
</evidence>
<dbReference type="Pfam" id="PF24961">
    <property type="entry name" value="NfeD_membrane"/>
    <property type="match status" value="1"/>
</dbReference>
<dbReference type="Gene3D" id="2.40.50.140">
    <property type="entry name" value="Nucleic acid-binding proteins"/>
    <property type="match status" value="1"/>
</dbReference>
<dbReference type="PANTHER" id="PTHR33507:SF4">
    <property type="entry name" value="NODULATION COMPETITIVENESS PROTEIN NFED"/>
    <property type="match status" value="1"/>
</dbReference>
<dbReference type="InterPro" id="IPR052165">
    <property type="entry name" value="Membrane_assoc_protease"/>
</dbReference>
<dbReference type="InterPro" id="IPR002810">
    <property type="entry name" value="NfeD-like_C"/>
</dbReference>
<evidence type="ECO:0000259" key="7">
    <source>
        <dbReference type="Pfam" id="PF01957"/>
    </source>
</evidence>
<sequence>MKKLLLSLLLLTVFASAQAKEILVVDVKGIISGYTHNYLKEALQKATDEDAALLVRIDTPGGLLDSTRKIVQMFLETKTPVIVFVAPQGARAGSAGTFITLSANYAAMAEGSNIGAAHPVDISGKDIQGEMAQKIENDTVAFIKSIAEKRGRNAEAAVATVTDSVSYTAKEALENGLIDAVANTNPEVVKLAAAKLGFEAGGITTLKPTPMQKTAFFLSDPNILILLLFIGVAAIFLEFKMPGTFVFAGIGIVALVLFMAGINIIPVNTLALLLILAGLGLLVAEVFIPSFGLLTLAAVACMGFGMYLMFSREGNMGIGVSFWLIFGVIGTIAALVILLGRLLMKDHKKQTVTGSEGMVGKVGTISDWADGHGHIFIHGELWKAKSPISFNKNDSAKVKEVSGMILILEEEKND</sequence>
<dbReference type="Pfam" id="PF01957">
    <property type="entry name" value="NfeD"/>
    <property type="match status" value="1"/>
</dbReference>
<reference evidence="10 11" key="1">
    <citation type="submission" date="2019-03" db="EMBL/GenBank/DDBJ databases">
        <title>Genomic Encyclopedia of Type Strains, Phase IV (KMG-IV): sequencing the most valuable type-strain genomes for metagenomic binning, comparative biology and taxonomic classification.</title>
        <authorList>
            <person name="Goeker M."/>
        </authorList>
    </citation>
    <scope>NUCLEOTIDE SEQUENCE [LARGE SCALE GENOMIC DNA]</scope>
    <source>
        <strain evidence="10 11">DSM 24984</strain>
    </source>
</reference>
<evidence type="ECO:0000256" key="1">
    <source>
        <dbReference type="ARBA" id="ARBA00004141"/>
    </source>
</evidence>
<gene>
    <name evidence="10" type="ORF">C8D98_0816</name>
</gene>
<feature type="chain" id="PRO_5020796391" evidence="6">
    <location>
        <begin position="20"/>
        <end position="414"/>
    </location>
</feature>
<dbReference type="AlphaFoldDB" id="A0A4R1KCS0"/>
<feature type="domain" description="NfeD-like C-terminal" evidence="7">
    <location>
        <begin position="356"/>
        <end position="409"/>
    </location>
</feature>
<evidence type="ECO:0000256" key="4">
    <source>
        <dbReference type="ARBA" id="ARBA00023136"/>
    </source>
</evidence>